<organism evidence="4 5">
    <name type="scientific">Bifidobacterium pseudolongum PV8-2</name>
    <dbReference type="NCBI Taxonomy" id="1447715"/>
    <lineage>
        <taxon>Bacteria</taxon>
        <taxon>Bacillati</taxon>
        <taxon>Actinomycetota</taxon>
        <taxon>Actinomycetes</taxon>
        <taxon>Bifidobacteriales</taxon>
        <taxon>Bifidobacteriaceae</taxon>
        <taxon>Bifidobacterium</taxon>
    </lineage>
</organism>
<keyword evidence="1 4" id="KW-0645">Protease</keyword>
<dbReference type="PANTHER" id="PTHR10046">
    <property type="entry name" value="ATP DEPENDENT LON PROTEASE FAMILY MEMBER"/>
    <property type="match status" value="1"/>
</dbReference>
<dbReference type="InterPro" id="IPR014721">
    <property type="entry name" value="Ribsml_uS5_D2-typ_fold_subgr"/>
</dbReference>
<dbReference type="Gene3D" id="3.30.230.10">
    <property type="match status" value="1"/>
</dbReference>
<dbReference type="InterPro" id="IPR008269">
    <property type="entry name" value="Lon_proteolytic"/>
</dbReference>
<dbReference type="SUPFAM" id="SSF54211">
    <property type="entry name" value="Ribosomal protein S5 domain 2-like"/>
    <property type="match status" value="1"/>
</dbReference>
<comment type="catalytic activity">
    <reaction evidence="1">
        <text>Hydrolysis of proteins in presence of ATP.</text>
        <dbReference type="EC" id="3.4.21.53"/>
    </reaction>
</comment>
<protein>
    <recommendedName>
        <fullName evidence="1">endopeptidase La</fullName>
        <ecNumber evidence="1">3.4.21.53</ecNumber>
    </recommendedName>
</protein>
<gene>
    <name evidence="4" type="ORF">AH67_06760</name>
</gene>
<name>A0A0A7I8R8_9BIFI</name>
<dbReference type="EMBL" id="CP007457">
    <property type="protein sequence ID" value="AIZ16653.1"/>
    <property type="molecule type" value="Genomic_DNA"/>
</dbReference>
<dbReference type="GO" id="GO:0006508">
    <property type="term" value="P:proteolysis"/>
    <property type="evidence" value="ECO:0007669"/>
    <property type="project" value="UniProtKB-KW"/>
</dbReference>
<evidence type="ECO:0000313" key="5">
    <source>
        <dbReference type="Proteomes" id="UP000030636"/>
    </source>
</evidence>
<dbReference type="InterPro" id="IPR020568">
    <property type="entry name" value="Ribosomal_Su5_D2-typ_SF"/>
</dbReference>
<proteinExistence type="inferred from homology"/>
<dbReference type="HOGENOM" id="CLU_042037_0_0_11"/>
<keyword evidence="2" id="KW-1133">Transmembrane helix</keyword>
<feature type="active site" evidence="1">
    <location>
        <position position="198"/>
    </location>
</feature>
<dbReference type="KEGG" id="bpsp:AH67_06760"/>
<accession>A0A0A7I8R8</accession>
<dbReference type="Pfam" id="PF05362">
    <property type="entry name" value="Lon_C"/>
    <property type="match status" value="1"/>
</dbReference>
<dbReference type="GO" id="GO:0005524">
    <property type="term" value="F:ATP binding"/>
    <property type="evidence" value="ECO:0007669"/>
    <property type="project" value="InterPro"/>
</dbReference>
<dbReference type="OrthoDB" id="2356897at2"/>
<keyword evidence="2" id="KW-0472">Membrane</keyword>
<dbReference type="EC" id="3.4.21.53" evidence="1"/>
<dbReference type="PROSITE" id="PS51786">
    <property type="entry name" value="LON_PROTEOLYTIC"/>
    <property type="match status" value="1"/>
</dbReference>
<keyword evidence="1" id="KW-0378">Hydrolase</keyword>
<feature type="transmembrane region" description="Helical" evidence="2">
    <location>
        <begin position="50"/>
        <end position="72"/>
    </location>
</feature>
<feature type="active site" evidence="1">
    <location>
        <position position="243"/>
    </location>
</feature>
<keyword evidence="5" id="KW-1185">Reference proteome</keyword>
<dbReference type="GO" id="GO:0004252">
    <property type="term" value="F:serine-type endopeptidase activity"/>
    <property type="evidence" value="ECO:0007669"/>
    <property type="project" value="UniProtKB-UniRule"/>
</dbReference>
<keyword evidence="1" id="KW-0720">Serine protease</keyword>
<keyword evidence="2" id="KW-0812">Transmembrane</keyword>
<dbReference type="GO" id="GO:0030163">
    <property type="term" value="P:protein catabolic process"/>
    <property type="evidence" value="ECO:0007669"/>
    <property type="project" value="InterPro"/>
</dbReference>
<reference evidence="4 5" key="1">
    <citation type="journal article" date="2015" name="Genome Announc.">
        <title>Bifidobacterium pseudolongum Strain PV8-2, Isolated from a Stool Sample of an Anemic Kenyan Infant.</title>
        <authorList>
            <person name="Vazquez-Gutierrez P."/>
            <person name="Lacroix C."/>
            <person name="Chassard C."/>
            <person name="Klumpp J."/>
            <person name="Stevens M.J."/>
            <person name="Jans C."/>
        </authorList>
    </citation>
    <scope>NUCLEOTIDE SEQUENCE [LARGE SCALE GENOMIC DNA]</scope>
    <source>
        <strain evidence="4 5">PV8-2</strain>
    </source>
</reference>
<sequence>MTQRNTNGQVRLDGAADAQGTQGAPSAAPSAHMGVWQLLRAHWSGRPARFFVGAVAVLLAVLVLMLPSAYVVETPGPTQDVLGDSNGTPVIQVEGAKTYHDKGRLLLVTVNAAGVPGYPVSNAEALWAWADPNMELTPQEAVFPVGQNAEQYQQESDQEMASSQDAAVTAGLDYAQRLGVDVDGAKVTMHVDDIGGPSAGMMYALGLVDMLTPEHESGKQTVAGTGTIDDEGKVGAIGGIDLKMQGAKRDGATWFLAPADNCAQVVGKVPAGLRDVKVSSLEDAYTALVKIGNGQADSLPHCTVE</sequence>
<dbReference type="GO" id="GO:0004176">
    <property type="term" value="F:ATP-dependent peptidase activity"/>
    <property type="evidence" value="ECO:0007669"/>
    <property type="project" value="UniProtKB-UniRule"/>
</dbReference>
<dbReference type="AlphaFoldDB" id="A0A0A7I8R8"/>
<dbReference type="STRING" id="1447715.AH67_06760"/>
<feature type="domain" description="Lon proteolytic" evidence="3">
    <location>
        <begin position="193"/>
        <end position="291"/>
    </location>
</feature>
<comment type="similarity">
    <text evidence="1">Belongs to the peptidase S16 family.</text>
</comment>
<evidence type="ECO:0000259" key="3">
    <source>
        <dbReference type="PROSITE" id="PS51786"/>
    </source>
</evidence>
<evidence type="ECO:0000313" key="4">
    <source>
        <dbReference type="EMBL" id="AIZ16653.1"/>
    </source>
</evidence>
<dbReference type="Proteomes" id="UP000030636">
    <property type="component" value="Chromosome"/>
</dbReference>
<evidence type="ECO:0000256" key="1">
    <source>
        <dbReference type="PROSITE-ProRule" id="PRU01122"/>
    </source>
</evidence>
<evidence type="ECO:0000256" key="2">
    <source>
        <dbReference type="SAM" id="Phobius"/>
    </source>
</evidence>
<dbReference type="InterPro" id="IPR027065">
    <property type="entry name" value="Lon_Prtase"/>
</dbReference>